<reference evidence="2 3" key="1">
    <citation type="submission" date="2019-08" db="EMBL/GenBank/DDBJ databases">
        <title>Complete genome sequence of Terriglobus albidus strain ORNL.</title>
        <authorList>
            <person name="Podar M."/>
        </authorList>
    </citation>
    <scope>NUCLEOTIDE SEQUENCE [LARGE SCALE GENOMIC DNA]</scope>
    <source>
        <strain evidence="2 3">ORNL</strain>
    </source>
</reference>
<gene>
    <name evidence="2" type="ORF">FTW19_16535</name>
</gene>
<keyword evidence="1" id="KW-0472">Membrane</keyword>
<feature type="transmembrane region" description="Helical" evidence="1">
    <location>
        <begin position="112"/>
        <end position="131"/>
    </location>
</feature>
<feature type="transmembrane region" description="Helical" evidence="1">
    <location>
        <begin position="197"/>
        <end position="216"/>
    </location>
</feature>
<keyword evidence="1" id="KW-0812">Transmembrane</keyword>
<dbReference type="Pfam" id="PF06912">
    <property type="entry name" value="DUF1275"/>
    <property type="match status" value="1"/>
</dbReference>
<dbReference type="PANTHER" id="PTHR37314">
    <property type="entry name" value="SLR0142 PROTEIN"/>
    <property type="match status" value="1"/>
</dbReference>
<feature type="transmembrane region" description="Helical" evidence="1">
    <location>
        <begin position="222"/>
        <end position="240"/>
    </location>
</feature>
<keyword evidence="3" id="KW-1185">Reference proteome</keyword>
<dbReference type="AlphaFoldDB" id="A0A5B9EG99"/>
<dbReference type="Proteomes" id="UP000321820">
    <property type="component" value="Chromosome"/>
</dbReference>
<dbReference type="PANTHER" id="PTHR37314:SF4">
    <property type="entry name" value="UPF0700 TRANSMEMBRANE PROTEIN YOAK"/>
    <property type="match status" value="1"/>
</dbReference>
<keyword evidence="1" id="KW-1133">Transmembrane helix</keyword>
<evidence type="ECO:0000313" key="3">
    <source>
        <dbReference type="Proteomes" id="UP000321820"/>
    </source>
</evidence>
<sequence>MVRRQSSSMISAGGKDRLVTTSPVADTDTKVGVSTHALLAFAGGYLDAFTYIGHGHVFANAMTGNVILLAIDLVTVAWQDAGRHFLVLVMFLLGIPAARLMQHEYIATAVRLPEAAVLVLEIAILMCLSFSTSYGASLGISMAIAFAASLQVATFRQVNKQSYSSTFTTGNLHTMVRSWLAWLVTGRAAEDLQQAKVFAQICAMFFLGAVLGAFSTPRFHNHALWGECFFLLVVLVRVVLVRSKYLAS</sequence>
<organism evidence="2 3">
    <name type="scientific">Terriglobus albidus</name>
    <dbReference type="NCBI Taxonomy" id="1592106"/>
    <lineage>
        <taxon>Bacteria</taxon>
        <taxon>Pseudomonadati</taxon>
        <taxon>Acidobacteriota</taxon>
        <taxon>Terriglobia</taxon>
        <taxon>Terriglobales</taxon>
        <taxon>Acidobacteriaceae</taxon>
        <taxon>Terriglobus</taxon>
    </lineage>
</organism>
<feature type="transmembrane region" description="Helical" evidence="1">
    <location>
        <begin position="57"/>
        <end position="78"/>
    </location>
</feature>
<accession>A0A5B9EG99</accession>
<dbReference type="EMBL" id="CP042806">
    <property type="protein sequence ID" value="QEE29461.1"/>
    <property type="molecule type" value="Genomic_DNA"/>
</dbReference>
<proteinExistence type="predicted"/>
<protein>
    <submittedName>
        <fullName evidence="2">DUF1275 domain-containing protein</fullName>
    </submittedName>
</protein>
<dbReference type="InterPro" id="IPR010699">
    <property type="entry name" value="DUF1275"/>
</dbReference>
<evidence type="ECO:0000313" key="2">
    <source>
        <dbReference type="EMBL" id="QEE29461.1"/>
    </source>
</evidence>
<name>A0A5B9EG99_9BACT</name>
<feature type="transmembrane region" description="Helical" evidence="1">
    <location>
        <begin position="84"/>
        <end position="100"/>
    </location>
</feature>
<evidence type="ECO:0000256" key="1">
    <source>
        <dbReference type="SAM" id="Phobius"/>
    </source>
</evidence>
<dbReference type="KEGG" id="talb:FTW19_16535"/>
<dbReference type="OrthoDB" id="7057004at2"/>